<sequence>MLNMLSCGFTPTMDVKAEPAPDWAANSLKHEEEEVPSEACSHPLVLPSTPSIKQEAANENTMEAGEAASPKVPEIILKTEAAWEASEQKLEQIVPDALVPQVWKHENGSQELMCRMCGQVVAACTLADVREHLLQCRSHALHNSVAQKGCYMAASKEGLVLKKETEDKPLLCIPTSSGISCSAGHTLGNSAPAEIEVSIDPEEQPANSKHVQARGRVQKHSGSKKSKKTVAKRPRQPKEKGKKNPQPSTAQTYSHRQGQDIKYTPINLAPAEIQVFTDGSFPKGFILRLYSRGKACVTEPSKDQKRRGLSVHIKHPAEKLDMRTAYSYQVNLGFRVVCLHLKGYSYYSIAQALCQKISTIQYILRYWKSHGIVPHHQRGKNLCPAPPLAHNQALHNNTQPKGREKASHSDLKYLHGRTAEEMTYGDTKFPALARKRARSLLPSDTDVPTRKSQEAGPLMHEKRASSHGITENSTYQREGGGRRTLCNISEALGQQGKRQRKKIQQNRKPCRKFCSSWRKEYLMDYNSNTGQMVCMVCEKTLVTVRLATITRHIQDCHSDTLNLPHQVRKTILNSWKLRKPQLLMEPKDKKPLPEKIGKELCHLDKSLEKKNLPKLNQVSLKPSAQPVHHRRYFQDHWRTRYLVEYDWRSDKMVCLVCGMSMGSKRICTIKRHAQRRHPSSLTFSTEKRQRLLERWLRGDTHHTGQKTKQHYTAKQEVSDKEQEPESTVQISTGGSCSEKPEALGP</sequence>
<feature type="compositionally biased region" description="Basic and acidic residues" evidence="1">
    <location>
        <begin position="447"/>
        <end position="464"/>
    </location>
</feature>
<feature type="domain" description="SPIN-DOC-like zinc-finger" evidence="2">
    <location>
        <begin position="516"/>
        <end position="576"/>
    </location>
</feature>
<dbReference type="Gene3D" id="1.10.10.10">
    <property type="entry name" value="Winged helix-like DNA-binding domain superfamily/Winged helix DNA-binding domain"/>
    <property type="match status" value="1"/>
</dbReference>
<dbReference type="OrthoDB" id="8962639at2759"/>
<dbReference type="PANTHER" id="PTHR34589:SF1">
    <property type="entry name" value="SPINDLIN INTERACTOR AND REPRESSOR OF CHROMATIN-BINDING PROTEIN"/>
    <property type="match status" value="1"/>
</dbReference>
<dbReference type="RefSeq" id="XP_033810723.1">
    <property type="nucleotide sequence ID" value="XM_033954832.1"/>
</dbReference>
<feature type="region of interest" description="Disordered" evidence="1">
    <location>
        <begin position="698"/>
        <end position="745"/>
    </location>
</feature>
<dbReference type="Pfam" id="PF18658">
    <property type="entry name" value="zf-C2H2_12"/>
    <property type="match status" value="2"/>
</dbReference>
<protein>
    <submittedName>
        <fullName evidence="4">Uncharacterized protein LOC117365011 isoform X1</fullName>
    </submittedName>
</protein>
<dbReference type="GeneID" id="117365011"/>
<evidence type="ECO:0000313" key="3">
    <source>
        <dbReference type="Proteomes" id="UP000515159"/>
    </source>
</evidence>
<evidence type="ECO:0000259" key="2">
    <source>
        <dbReference type="Pfam" id="PF18658"/>
    </source>
</evidence>
<name>A0A6P8RZZ8_GEOSA</name>
<evidence type="ECO:0000256" key="1">
    <source>
        <dbReference type="SAM" id="MobiDB-lite"/>
    </source>
</evidence>
<dbReference type="PANTHER" id="PTHR34589">
    <property type="entry name" value="SIMILAR TO RIKEN CDNA 2700081O15"/>
    <property type="match status" value="1"/>
</dbReference>
<dbReference type="AlphaFoldDB" id="A0A6P8RZZ8"/>
<feature type="compositionally biased region" description="Polar residues" evidence="1">
    <location>
        <begin position="467"/>
        <end position="476"/>
    </location>
</feature>
<dbReference type="GO" id="GO:0045892">
    <property type="term" value="P:negative regulation of DNA-templated transcription"/>
    <property type="evidence" value="ECO:0007669"/>
    <property type="project" value="TreeGrafter"/>
</dbReference>
<reference evidence="4" key="1">
    <citation type="submission" date="2025-08" db="UniProtKB">
        <authorList>
            <consortium name="RefSeq"/>
        </authorList>
    </citation>
    <scope>IDENTIFICATION</scope>
</reference>
<feature type="region of interest" description="Disordered" evidence="1">
    <location>
        <begin position="439"/>
        <end position="482"/>
    </location>
</feature>
<dbReference type="InParanoid" id="A0A6P8RZZ8"/>
<feature type="region of interest" description="Disordered" evidence="1">
    <location>
        <begin position="203"/>
        <end position="259"/>
    </location>
</feature>
<dbReference type="InterPro" id="IPR052675">
    <property type="entry name" value="ZnF_transloc-Spindlin_int"/>
</dbReference>
<dbReference type="KEGG" id="gsh:117365011"/>
<feature type="compositionally biased region" description="Basic residues" evidence="1">
    <location>
        <begin position="211"/>
        <end position="243"/>
    </location>
</feature>
<accession>A0A6P8RZZ8</accession>
<keyword evidence="3" id="KW-1185">Reference proteome</keyword>
<dbReference type="InterPro" id="IPR040647">
    <property type="entry name" value="SPIN-DOC_Znf-C2H2"/>
</dbReference>
<gene>
    <name evidence="4" type="primary">LOC117365011</name>
</gene>
<proteinExistence type="predicted"/>
<dbReference type="Proteomes" id="UP000515159">
    <property type="component" value="Chromosome 8"/>
</dbReference>
<feature type="compositionally biased region" description="Polar residues" evidence="1">
    <location>
        <begin position="725"/>
        <end position="735"/>
    </location>
</feature>
<evidence type="ECO:0000313" key="4">
    <source>
        <dbReference type="RefSeq" id="XP_033810723.1"/>
    </source>
</evidence>
<feature type="domain" description="SPIN-DOC-like zinc-finger" evidence="2">
    <location>
        <begin position="634"/>
        <end position="695"/>
    </location>
</feature>
<organism evidence="3 4">
    <name type="scientific">Geotrypetes seraphini</name>
    <name type="common">Gaboon caecilian</name>
    <name type="synonym">Caecilia seraphini</name>
    <dbReference type="NCBI Taxonomy" id="260995"/>
    <lineage>
        <taxon>Eukaryota</taxon>
        <taxon>Metazoa</taxon>
        <taxon>Chordata</taxon>
        <taxon>Craniata</taxon>
        <taxon>Vertebrata</taxon>
        <taxon>Euteleostomi</taxon>
        <taxon>Amphibia</taxon>
        <taxon>Gymnophiona</taxon>
        <taxon>Geotrypetes</taxon>
    </lineage>
</organism>
<dbReference type="InterPro" id="IPR036388">
    <property type="entry name" value="WH-like_DNA-bd_sf"/>
</dbReference>
<feature type="compositionally biased region" description="Polar residues" evidence="1">
    <location>
        <begin position="245"/>
        <end position="256"/>
    </location>
</feature>